<proteinExistence type="inferred from homology"/>
<dbReference type="InterPro" id="IPR024956">
    <property type="entry name" value="tRNAHis_GuaTrfase_cat"/>
</dbReference>
<feature type="binding site" evidence="16">
    <location>
        <position position="29"/>
    </location>
    <ligand>
        <name>Mg(2+)</name>
        <dbReference type="ChEBI" id="CHEBI:18420"/>
        <label>2</label>
        <note>catalytic</note>
    </ligand>
</feature>
<dbReference type="InterPro" id="IPR025845">
    <property type="entry name" value="Thg1_C_dom"/>
</dbReference>
<evidence type="ECO:0000256" key="11">
    <source>
        <dbReference type="ARBA" id="ARBA00023134"/>
    </source>
</evidence>
<feature type="binding site" evidence="16">
    <location>
        <position position="76"/>
    </location>
    <ligand>
        <name>Mg(2+)</name>
        <dbReference type="ChEBI" id="CHEBI:18420"/>
        <label>2</label>
        <note>catalytic</note>
    </ligand>
</feature>
<evidence type="ECO:0000256" key="4">
    <source>
        <dbReference type="ARBA" id="ARBA00015443"/>
    </source>
</evidence>
<dbReference type="Gene3D" id="3.30.70.3000">
    <property type="match status" value="1"/>
</dbReference>
<dbReference type="GO" id="GO:0000287">
    <property type="term" value="F:magnesium ion binding"/>
    <property type="evidence" value="ECO:0007669"/>
    <property type="project" value="UniProtKB-UniRule"/>
</dbReference>
<dbReference type="EMBL" id="MCFH01000050">
    <property type="protein sequence ID" value="ORX43741.1"/>
    <property type="molecule type" value="Genomic_DNA"/>
</dbReference>
<dbReference type="PANTHER" id="PTHR12729">
    <property type="entry name" value="TRNA(HIS) GUANYLYLTRANSFERASE-RELATED"/>
    <property type="match status" value="1"/>
</dbReference>
<dbReference type="STRING" id="1754191.A0A1Y1UZ42"/>
<evidence type="ECO:0000256" key="5">
    <source>
        <dbReference type="ARBA" id="ARBA00022679"/>
    </source>
</evidence>
<comment type="caution">
    <text evidence="19">The sequence shown here is derived from an EMBL/GenBank/DDBJ whole genome shotgun (WGS) entry which is preliminary data.</text>
</comment>
<dbReference type="OrthoDB" id="62560at2759"/>
<comment type="cofactor">
    <cofactor evidence="16">
        <name>Mg(2+)</name>
        <dbReference type="ChEBI" id="CHEBI:18420"/>
    </cofactor>
    <text evidence="16">Binds 2 magnesium ions per subunit.</text>
</comment>
<keyword evidence="10 14" id="KW-0460">Magnesium</keyword>
<feature type="binding site" evidence="16">
    <location>
        <position position="30"/>
    </location>
    <ligand>
        <name>Mg(2+)</name>
        <dbReference type="ChEBI" id="CHEBI:18420"/>
        <label>1</label>
        <note>catalytic</note>
    </ligand>
</feature>
<dbReference type="PANTHER" id="PTHR12729:SF6">
    <property type="entry name" value="TRNA(HIS) GUANYLYLTRANSFERASE-RELATED"/>
    <property type="match status" value="1"/>
</dbReference>
<reference evidence="19 20" key="2">
    <citation type="submission" date="2016-08" db="EMBL/GenBank/DDBJ databases">
        <title>Pervasive Adenine N6-methylation of Active Genes in Fungi.</title>
        <authorList>
            <consortium name="DOE Joint Genome Institute"/>
            <person name="Mondo S.J."/>
            <person name="Dannebaum R.O."/>
            <person name="Kuo R.C."/>
            <person name="Labutti K."/>
            <person name="Haridas S."/>
            <person name="Kuo A."/>
            <person name="Salamov A."/>
            <person name="Ahrendt S.R."/>
            <person name="Lipzen A."/>
            <person name="Sullivan W."/>
            <person name="Andreopoulos W.B."/>
            <person name="Clum A."/>
            <person name="Lindquist E."/>
            <person name="Daum C."/>
            <person name="Ramamoorthy G.K."/>
            <person name="Gryganskyi A."/>
            <person name="Culley D."/>
            <person name="Magnuson J.K."/>
            <person name="James T.Y."/>
            <person name="O'Malley M.A."/>
            <person name="Stajich J.E."/>
            <person name="Spatafora J.W."/>
            <person name="Visel A."/>
            <person name="Grigoriev I.V."/>
        </authorList>
    </citation>
    <scope>NUCLEOTIDE SEQUENCE [LARGE SCALE GENOMIC DNA]</scope>
    <source>
        <strain evidence="20">finn</strain>
    </source>
</reference>
<feature type="binding site" evidence="16">
    <location>
        <position position="29"/>
    </location>
    <ligand>
        <name>Mg(2+)</name>
        <dbReference type="ChEBI" id="CHEBI:18420"/>
        <label>1</label>
        <note>catalytic</note>
    </ligand>
</feature>
<keyword evidence="7 14" id="KW-0548">Nucleotidyltransferase</keyword>
<evidence type="ECO:0000256" key="13">
    <source>
        <dbReference type="ARBA" id="ARBA00047281"/>
    </source>
</evidence>
<dbReference type="AlphaFoldDB" id="A0A1Y1UZ42"/>
<evidence type="ECO:0000256" key="8">
    <source>
        <dbReference type="ARBA" id="ARBA00022723"/>
    </source>
</evidence>
<comment type="function">
    <text evidence="1 14">Adds a GMP to the 5'-end of tRNA(His) after transcription and RNase P cleavage.</text>
</comment>
<evidence type="ECO:0000313" key="19">
    <source>
        <dbReference type="EMBL" id="ORX43741.1"/>
    </source>
</evidence>
<accession>A0A1Y1UZ42</accession>
<reference evidence="19 20" key="1">
    <citation type="submission" date="2016-08" db="EMBL/GenBank/DDBJ databases">
        <title>Genomes of anaerobic fungi encode conserved fungal cellulosomes for biomass hydrolysis.</title>
        <authorList>
            <consortium name="DOE Joint Genome Institute"/>
            <person name="Haitjema C.H."/>
            <person name="Gilmore S.P."/>
            <person name="Henske J.K."/>
            <person name="Solomon K.V."/>
            <person name="De Groot R."/>
            <person name="Kuo A."/>
            <person name="Mondo S.J."/>
            <person name="Salamov A.A."/>
            <person name="Labutti K."/>
            <person name="Zhao Z."/>
            <person name="Chiniquy J."/>
            <person name="Barry K."/>
            <person name="Brewer H.M."/>
            <person name="Purvine S.O."/>
            <person name="Wright A.T."/>
            <person name="Boxma B."/>
            <person name="Van Alen T."/>
            <person name="Hackstein J.H."/>
            <person name="Baker S.E."/>
            <person name="Grigoriev I.V."/>
            <person name="O'Malley M.A."/>
        </authorList>
    </citation>
    <scope>NUCLEOTIDE SEQUENCE [LARGE SCALE GENOMIC DNA]</scope>
    <source>
        <strain evidence="20">finn</strain>
    </source>
</reference>
<keyword evidence="20" id="KW-1185">Reference proteome</keyword>
<evidence type="ECO:0000256" key="6">
    <source>
        <dbReference type="ARBA" id="ARBA00022694"/>
    </source>
</evidence>
<feature type="domain" description="tRNAHis guanylyltransferase catalytic" evidence="17">
    <location>
        <begin position="6"/>
        <end position="135"/>
    </location>
</feature>
<dbReference type="GO" id="GO:0005525">
    <property type="term" value="F:GTP binding"/>
    <property type="evidence" value="ECO:0007669"/>
    <property type="project" value="UniProtKB-UniRule"/>
</dbReference>
<dbReference type="PIRSF" id="PIRSF028980">
    <property type="entry name" value="tRNAHis_guanylyltransferase"/>
    <property type="match status" value="1"/>
</dbReference>
<evidence type="ECO:0000259" key="18">
    <source>
        <dbReference type="Pfam" id="PF14413"/>
    </source>
</evidence>
<evidence type="ECO:0000256" key="3">
    <source>
        <dbReference type="ARBA" id="ARBA00012511"/>
    </source>
</evidence>
<evidence type="ECO:0000256" key="10">
    <source>
        <dbReference type="ARBA" id="ARBA00022842"/>
    </source>
</evidence>
<keyword evidence="9 14" id="KW-0547">Nucleotide-binding</keyword>
<organism evidence="19 20">
    <name type="scientific">Piromyces finnis</name>
    <dbReference type="NCBI Taxonomy" id="1754191"/>
    <lineage>
        <taxon>Eukaryota</taxon>
        <taxon>Fungi</taxon>
        <taxon>Fungi incertae sedis</taxon>
        <taxon>Chytridiomycota</taxon>
        <taxon>Chytridiomycota incertae sedis</taxon>
        <taxon>Neocallimastigomycetes</taxon>
        <taxon>Neocallimastigales</taxon>
        <taxon>Neocallimastigaceae</taxon>
        <taxon>Piromyces</taxon>
    </lineage>
</organism>
<keyword evidence="5 14" id="KW-0808">Transferase</keyword>
<dbReference type="Proteomes" id="UP000193719">
    <property type="component" value="Unassembled WGS sequence"/>
</dbReference>
<keyword evidence="11 14" id="KW-0342">GTP-binding</keyword>
<evidence type="ECO:0000256" key="15">
    <source>
        <dbReference type="PIRSR" id="PIRSR028980-1"/>
    </source>
</evidence>
<evidence type="ECO:0000313" key="20">
    <source>
        <dbReference type="Proteomes" id="UP000193719"/>
    </source>
</evidence>
<evidence type="ECO:0000256" key="12">
    <source>
        <dbReference type="ARBA" id="ARBA00032480"/>
    </source>
</evidence>
<dbReference type="FunFam" id="3.30.70.3000:FF:000001">
    <property type="entry name" value="tRNA(His) guanylyltransferase"/>
    <property type="match status" value="1"/>
</dbReference>
<gene>
    <name evidence="19" type="ORF">BCR36DRAFT_586455</name>
</gene>
<sequence>MAKSRFEYVKGFENHPILLPNTYIAVRIDGRGFHQFSKEHNFTKPNDVRALNLMNQCAKSVMEEYTDIVIGYGESDEFSFIISKNSQLYKRRESKIISCIVSRFSSSYVFYWKDFMGDVSLKYPPVFDGRAVCYPSLENIRDYLSWRQADTHINNLYNTCFWLMVQDPSQKYKSEKEVENILKDTNSSQKNELLFSQYNVNYAKLPEQFRKGSVLYSDKRNVTEIGKNGKEVVRSRRVIVIDHCDIIGKEFWEKHPHILK</sequence>
<evidence type="ECO:0000256" key="2">
    <source>
        <dbReference type="ARBA" id="ARBA00010113"/>
    </source>
</evidence>
<comment type="catalytic activity">
    <reaction evidence="13 14">
        <text>a 5'-end ribonucleotide-tRNA(His) + GTP + ATP + H2O = a 5'-end phospho-guanosine-ribonucleotide-tRNA(His) + AMP + 2 diphosphate + H(+)</text>
        <dbReference type="Rhea" id="RHEA:54564"/>
        <dbReference type="Rhea" id="RHEA-COMP:14193"/>
        <dbReference type="Rhea" id="RHEA-COMP:14917"/>
        <dbReference type="ChEBI" id="CHEBI:15377"/>
        <dbReference type="ChEBI" id="CHEBI:15378"/>
        <dbReference type="ChEBI" id="CHEBI:30616"/>
        <dbReference type="ChEBI" id="CHEBI:33019"/>
        <dbReference type="ChEBI" id="CHEBI:37565"/>
        <dbReference type="ChEBI" id="CHEBI:138282"/>
        <dbReference type="ChEBI" id="CHEBI:141847"/>
        <dbReference type="ChEBI" id="CHEBI:456215"/>
        <dbReference type="EC" id="2.7.7.79"/>
    </reaction>
</comment>
<evidence type="ECO:0000256" key="1">
    <source>
        <dbReference type="ARBA" id="ARBA00002939"/>
    </source>
</evidence>
<evidence type="ECO:0000256" key="9">
    <source>
        <dbReference type="ARBA" id="ARBA00022741"/>
    </source>
</evidence>
<feature type="binding site" evidence="15">
    <location>
        <begin position="75"/>
        <end position="76"/>
    </location>
    <ligand>
        <name>GTP</name>
        <dbReference type="ChEBI" id="CHEBI:37565"/>
    </ligand>
</feature>
<dbReference type="InterPro" id="IPR038469">
    <property type="entry name" value="tRNAHis_GuaTrfase_Thg1_sf"/>
</dbReference>
<comment type="similarity">
    <text evidence="2 14">Belongs to the tRNA(His) guanylyltransferase family.</text>
</comment>
<keyword evidence="8 14" id="KW-0479">Metal-binding</keyword>
<feature type="domain" description="Thg1 C-terminal" evidence="18">
    <location>
        <begin position="138"/>
        <end position="247"/>
    </location>
</feature>
<protein>
    <recommendedName>
        <fullName evidence="4 14">tRNA(His) guanylyltransferase</fullName>
        <ecNumber evidence="3 14">2.7.7.79</ecNumber>
    </recommendedName>
    <alternativeName>
        <fullName evidence="12 14">tRNA-histidine guanylyltransferase</fullName>
    </alternativeName>
</protein>
<evidence type="ECO:0000256" key="14">
    <source>
        <dbReference type="PIRNR" id="PIRNR028980"/>
    </source>
</evidence>
<dbReference type="GO" id="GO:0008193">
    <property type="term" value="F:tRNA guanylyltransferase activity"/>
    <property type="evidence" value="ECO:0007669"/>
    <property type="project" value="UniProtKB-UniRule"/>
</dbReference>
<dbReference type="Pfam" id="PF04446">
    <property type="entry name" value="Thg1"/>
    <property type="match status" value="1"/>
</dbReference>
<dbReference type="InterPro" id="IPR007537">
    <property type="entry name" value="tRNAHis_GuaTrfase_Thg1"/>
</dbReference>
<name>A0A1Y1UZ42_9FUNG</name>
<evidence type="ECO:0000256" key="7">
    <source>
        <dbReference type="ARBA" id="ARBA00022695"/>
    </source>
</evidence>
<feature type="binding site" evidence="16">
    <location>
        <position position="76"/>
    </location>
    <ligand>
        <name>Mg(2+)</name>
        <dbReference type="ChEBI" id="CHEBI:18420"/>
        <label>1</label>
        <note>catalytic</note>
    </ligand>
</feature>
<feature type="binding site" evidence="15">
    <location>
        <begin position="29"/>
        <end position="34"/>
    </location>
    <ligand>
        <name>GTP</name>
        <dbReference type="ChEBI" id="CHEBI:37565"/>
    </ligand>
</feature>
<dbReference type="GO" id="GO:0006400">
    <property type="term" value="P:tRNA modification"/>
    <property type="evidence" value="ECO:0007669"/>
    <property type="project" value="UniProtKB-UniRule"/>
</dbReference>
<dbReference type="EC" id="2.7.7.79" evidence="3 14"/>
<keyword evidence="6 14" id="KW-0819">tRNA processing</keyword>
<evidence type="ECO:0000256" key="16">
    <source>
        <dbReference type="PIRSR" id="PIRSR028980-2"/>
    </source>
</evidence>
<dbReference type="Pfam" id="PF14413">
    <property type="entry name" value="Thg1C"/>
    <property type="match status" value="1"/>
</dbReference>
<evidence type="ECO:0000259" key="17">
    <source>
        <dbReference type="Pfam" id="PF04446"/>
    </source>
</evidence>